<dbReference type="EMBL" id="JAWWNJ010000002">
    <property type="protein sequence ID" value="KAK7062300.1"/>
    <property type="molecule type" value="Genomic_DNA"/>
</dbReference>
<accession>A0AAW0EDU8</accession>
<dbReference type="AlphaFoldDB" id="A0AAW0EDU8"/>
<reference evidence="3 4" key="1">
    <citation type="journal article" date="2024" name="J Genomics">
        <title>Draft genome sequencing and assembly of Favolaschia claudopus CIRM-BRFM 2984 isolated from oak limbs.</title>
        <authorList>
            <person name="Navarro D."/>
            <person name="Drula E."/>
            <person name="Chaduli D."/>
            <person name="Cazenave R."/>
            <person name="Ahrendt S."/>
            <person name="Wang J."/>
            <person name="Lipzen A."/>
            <person name="Daum C."/>
            <person name="Barry K."/>
            <person name="Grigoriev I.V."/>
            <person name="Favel A."/>
            <person name="Rosso M.N."/>
            <person name="Martin F."/>
        </authorList>
    </citation>
    <scope>NUCLEOTIDE SEQUENCE [LARGE SCALE GENOMIC DNA]</scope>
    <source>
        <strain evidence="3 4">CIRM-BRFM 2984</strain>
    </source>
</reference>
<name>A0AAW0EDU8_9AGAR</name>
<dbReference type="PANTHER" id="PTHR40465">
    <property type="entry name" value="CHROMOSOME 1, WHOLE GENOME SHOTGUN SEQUENCE"/>
    <property type="match status" value="1"/>
</dbReference>
<evidence type="ECO:0000313" key="3">
    <source>
        <dbReference type="EMBL" id="KAK7062300.1"/>
    </source>
</evidence>
<feature type="transmembrane region" description="Helical" evidence="2">
    <location>
        <begin position="81"/>
        <end position="104"/>
    </location>
</feature>
<feature type="transmembrane region" description="Helical" evidence="2">
    <location>
        <begin position="316"/>
        <end position="336"/>
    </location>
</feature>
<keyword evidence="2" id="KW-0472">Membrane</keyword>
<keyword evidence="2" id="KW-1133">Transmembrane helix</keyword>
<evidence type="ECO:0000313" key="4">
    <source>
        <dbReference type="Proteomes" id="UP001362999"/>
    </source>
</evidence>
<keyword evidence="2" id="KW-0812">Transmembrane</keyword>
<dbReference type="Proteomes" id="UP001362999">
    <property type="component" value="Unassembled WGS sequence"/>
</dbReference>
<comment type="caution">
    <text evidence="3">The sequence shown here is derived from an EMBL/GenBank/DDBJ whole genome shotgun (WGS) entry which is preliminary data.</text>
</comment>
<feature type="transmembrane region" description="Helical" evidence="2">
    <location>
        <begin position="292"/>
        <end position="310"/>
    </location>
</feature>
<evidence type="ECO:0000256" key="2">
    <source>
        <dbReference type="SAM" id="Phobius"/>
    </source>
</evidence>
<dbReference type="PANTHER" id="PTHR40465:SF1">
    <property type="entry name" value="DUF6534 DOMAIN-CONTAINING PROTEIN"/>
    <property type="match status" value="1"/>
</dbReference>
<feature type="transmembrane region" description="Helical" evidence="2">
    <location>
        <begin position="116"/>
        <end position="137"/>
    </location>
</feature>
<keyword evidence="4" id="KW-1185">Reference proteome</keyword>
<evidence type="ECO:0000256" key="1">
    <source>
        <dbReference type="SAM" id="MobiDB-lite"/>
    </source>
</evidence>
<feature type="region of interest" description="Disordered" evidence="1">
    <location>
        <begin position="262"/>
        <end position="286"/>
    </location>
</feature>
<gene>
    <name evidence="3" type="ORF">R3P38DRAFT_3303263</name>
</gene>
<proteinExistence type="predicted"/>
<organism evidence="3 4">
    <name type="scientific">Favolaschia claudopus</name>
    <dbReference type="NCBI Taxonomy" id="2862362"/>
    <lineage>
        <taxon>Eukaryota</taxon>
        <taxon>Fungi</taxon>
        <taxon>Dikarya</taxon>
        <taxon>Basidiomycota</taxon>
        <taxon>Agaricomycotina</taxon>
        <taxon>Agaricomycetes</taxon>
        <taxon>Agaricomycetidae</taxon>
        <taxon>Agaricales</taxon>
        <taxon>Marasmiineae</taxon>
        <taxon>Mycenaceae</taxon>
        <taxon>Favolaschia</taxon>
    </lineage>
</organism>
<feature type="transmembrane region" description="Helical" evidence="2">
    <location>
        <begin position="157"/>
        <end position="177"/>
    </location>
</feature>
<protein>
    <submittedName>
        <fullName evidence="3">Uncharacterized protein</fullName>
    </submittedName>
</protein>
<feature type="transmembrane region" description="Helical" evidence="2">
    <location>
        <begin position="48"/>
        <end position="69"/>
    </location>
</feature>
<sequence>MLSLIASSAKPLLATHFVGVILSTMQDVPILSFVYYRNFTTDPRPMKLIVALLLLLDTIQVSLAFTSIYDYSVRLHGDDSALQYISNLLIFIKSVIAFTVQMIYSYRIWRLSAGDAGLTTSIICLALVALGLSAMTIQTLRNPRWDETRVNNPAAAIIFAFTATCDLSIATAQVWLFHRHRLKRGKFPFTLGRRRRCTNADTSAGAAEPVTRIDGPADTRINTVEPPPTSSISSRRGSLLKAISSLAGPWRLSSEPGLSVAAEAGKEEQRVEPEDPDCGLEEPSSHDRSQRLGALLVALTVLVINVGLLTSDVFIALQQFLICPTNGAFLVPYILLSNCASLNSRRTLRNLVENPEDLPVTFDFALDMG</sequence>
<feature type="transmembrane region" description="Helical" evidence="2">
    <location>
        <begin position="12"/>
        <end position="36"/>
    </location>
</feature>
<feature type="compositionally biased region" description="Basic and acidic residues" evidence="1">
    <location>
        <begin position="264"/>
        <end position="273"/>
    </location>
</feature>